<sequence length="112" mass="13011">LRRPKQQNTESFDPAQDDRCRRDALVKNKLFAWTPAHGECSVMCFHPRSDLTLALMTHDEVLRVIQAWCDMTSEYRNAKSYRWLQIFENRGAAVGSSNMHPHCQVRSSSIRC</sequence>
<evidence type="ECO:0000313" key="11">
    <source>
        <dbReference type="Proteomes" id="UP000230066"/>
    </source>
</evidence>
<keyword evidence="6" id="KW-0299">Galactose metabolism</keyword>
<evidence type="ECO:0000256" key="3">
    <source>
        <dbReference type="ARBA" id="ARBA00012384"/>
    </source>
</evidence>
<dbReference type="Gene3D" id="3.30.428.10">
    <property type="entry name" value="HIT-like"/>
    <property type="match status" value="1"/>
</dbReference>
<dbReference type="EMBL" id="JXXN02013405">
    <property type="protein sequence ID" value="THD18385.1"/>
    <property type="molecule type" value="Genomic_DNA"/>
</dbReference>
<comment type="caution">
    <text evidence="10">The sequence shown here is derived from an EMBL/GenBank/DDBJ whole genome shotgun (WGS) entry which is preliminary data.</text>
</comment>
<evidence type="ECO:0000256" key="5">
    <source>
        <dbReference type="ARBA" id="ARBA00022695"/>
    </source>
</evidence>
<evidence type="ECO:0000256" key="2">
    <source>
        <dbReference type="ARBA" id="ARBA00004947"/>
    </source>
</evidence>
<dbReference type="Proteomes" id="UP000230066">
    <property type="component" value="Unassembled WGS sequence"/>
</dbReference>
<proteinExistence type="predicted"/>
<keyword evidence="4" id="KW-0808">Transferase</keyword>
<dbReference type="GO" id="GO:0005737">
    <property type="term" value="C:cytoplasm"/>
    <property type="evidence" value="ECO:0007669"/>
    <property type="project" value="TreeGrafter"/>
</dbReference>
<reference evidence="10" key="1">
    <citation type="submission" date="2019-03" db="EMBL/GenBank/DDBJ databases">
        <title>Improved annotation for the trematode Fasciola hepatica.</title>
        <authorList>
            <person name="Choi Y.-J."/>
            <person name="Martin J."/>
            <person name="Mitreva M."/>
        </authorList>
    </citation>
    <scope>NUCLEOTIDE SEQUENCE [LARGE SCALE GENOMIC DNA]</scope>
</reference>
<evidence type="ECO:0000256" key="8">
    <source>
        <dbReference type="ARBA" id="ARBA00030549"/>
    </source>
</evidence>
<accession>A0A4E0QTI3</accession>
<dbReference type="InterPro" id="IPR019779">
    <property type="entry name" value="GalP_UDPtransf1_His-AS"/>
</dbReference>
<dbReference type="Pfam" id="PF01087">
    <property type="entry name" value="GalP_UDP_transf"/>
    <property type="match status" value="1"/>
</dbReference>
<dbReference type="PROSITE" id="PS00117">
    <property type="entry name" value="GAL_P_UDP_TRANSF_I"/>
    <property type="match status" value="1"/>
</dbReference>
<evidence type="ECO:0000259" key="9">
    <source>
        <dbReference type="Pfam" id="PF01087"/>
    </source>
</evidence>
<dbReference type="PANTHER" id="PTHR11943">
    <property type="entry name" value="GALACTOSE-1-PHOSPHATE URIDYLYLTRANSFERASE"/>
    <property type="match status" value="1"/>
</dbReference>
<dbReference type="PANTHER" id="PTHR11943:SF1">
    <property type="entry name" value="GALACTOSE-1-PHOSPHATE URIDYLYLTRANSFERASE"/>
    <property type="match status" value="1"/>
</dbReference>
<dbReference type="GO" id="GO:0008270">
    <property type="term" value="F:zinc ion binding"/>
    <property type="evidence" value="ECO:0007669"/>
    <property type="project" value="InterPro"/>
</dbReference>
<evidence type="ECO:0000256" key="7">
    <source>
        <dbReference type="ARBA" id="ARBA00023277"/>
    </source>
</evidence>
<evidence type="ECO:0000256" key="6">
    <source>
        <dbReference type="ARBA" id="ARBA00023144"/>
    </source>
</evidence>
<dbReference type="AlphaFoldDB" id="A0A4E0QTI3"/>
<dbReference type="GO" id="GO:0033499">
    <property type="term" value="P:galactose catabolic process via UDP-galactose, Leloir pathway"/>
    <property type="evidence" value="ECO:0007669"/>
    <property type="project" value="TreeGrafter"/>
</dbReference>
<organism evidence="10 11">
    <name type="scientific">Fasciola hepatica</name>
    <name type="common">Liver fluke</name>
    <dbReference type="NCBI Taxonomy" id="6192"/>
    <lineage>
        <taxon>Eukaryota</taxon>
        <taxon>Metazoa</taxon>
        <taxon>Spiralia</taxon>
        <taxon>Lophotrochozoa</taxon>
        <taxon>Platyhelminthes</taxon>
        <taxon>Trematoda</taxon>
        <taxon>Digenea</taxon>
        <taxon>Plagiorchiida</taxon>
        <taxon>Echinostomata</taxon>
        <taxon>Echinostomatoidea</taxon>
        <taxon>Fasciolidae</taxon>
        <taxon>Fasciola</taxon>
    </lineage>
</organism>
<dbReference type="InterPro" id="IPR001937">
    <property type="entry name" value="GalP_UDPtransf1"/>
</dbReference>
<comment type="catalytic activity">
    <reaction evidence="1">
        <text>alpha-D-galactose 1-phosphate + UDP-alpha-D-glucose = alpha-D-glucose 1-phosphate + UDP-alpha-D-galactose</text>
        <dbReference type="Rhea" id="RHEA:13989"/>
        <dbReference type="ChEBI" id="CHEBI:58336"/>
        <dbReference type="ChEBI" id="CHEBI:58601"/>
        <dbReference type="ChEBI" id="CHEBI:58885"/>
        <dbReference type="ChEBI" id="CHEBI:66914"/>
        <dbReference type="EC" id="2.7.7.12"/>
    </reaction>
</comment>
<evidence type="ECO:0000313" key="10">
    <source>
        <dbReference type="EMBL" id="THD18385.1"/>
    </source>
</evidence>
<dbReference type="InterPro" id="IPR036265">
    <property type="entry name" value="HIT-like_sf"/>
</dbReference>
<evidence type="ECO:0000256" key="1">
    <source>
        <dbReference type="ARBA" id="ARBA00001107"/>
    </source>
</evidence>
<dbReference type="GO" id="GO:0008108">
    <property type="term" value="F:UDP-glucose:hexose-1-phosphate uridylyltransferase activity"/>
    <property type="evidence" value="ECO:0007669"/>
    <property type="project" value="UniProtKB-EC"/>
</dbReference>
<keyword evidence="7" id="KW-0119">Carbohydrate metabolism</keyword>
<name>A0A4E0QTI3_FASHE</name>
<evidence type="ECO:0000256" key="4">
    <source>
        <dbReference type="ARBA" id="ARBA00022679"/>
    </source>
</evidence>
<dbReference type="SUPFAM" id="SSF54197">
    <property type="entry name" value="HIT-like"/>
    <property type="match status" value="1"/>
</dbReference>
<dbReference type="InterPro" id="IPR005849">
    <property type="entry name" value="GalP_Utransf_N"/>
</dbReference>
<protein>
    <recommendedName>
        <fullName evidence="8">UDP-glucose--hexose-1-phosphate uridylyltransferase</fullName>
        <ecNumber evidence="3">2.7.7.12</ecNumber>
    </recommendedName>
    <alternativeName>
        <fullName evidence="8">UDP-glucose--hexose-1-phosphate uridylyltransferase</fullName>
    </alternativeName>
</protein>
<comment type="pathway">
    <text evidence="2">Carbohydrate metabolism; galactose metabolism.</text>
</comment>
<feature type="domain" description="Galactose-1-phosphate uridyl transferase N-terminal" evidence="9">
    <location>
        <begin position="18"/>
        <end position="109"/>
    </location>
</feature>
<gene>
    <name evidence="10" type="ORF">D915_011176</name>
</gene>
<keyword evidence="11" id="KW-1185">Reference proteome</keyword>
<feature type="non-terminal residue" evidence="10">
    <location>
        <position position="1"/>
    </location>
</feature>
<keyword evidence="5 10" id="KW-0548">Nucleotidyltransferase</keyword>
<dbReference type="EC" id="2.7.7.12" evidence="3"/>